<protein>
    <recommendedName>
        <fullName evidence="9">Tripartite ATP-independent periplasmic transporters DctQ component domain-containing protein</fullName>
    </recommendedName>
</protein>
<evidence type="ECO:0000256" key="7">
    <source>
        <dbReference type="ARBA" id="ARBA00023136"/>
    </source>
</evidence>
<keyword evidence="7 8" id="KW-0472">Membrane</keyword>
<sequence length="167" mass="19216">MFKTLTRILTTIEKRALQFLFLAMTIVVLIQVFNRITVNFPMAWSDELSRYLFVWMIFIAAAYAAGEKAHIGVTAVIDLLPEKYRRVVELIIYVLCLAFSIALIYYTFAIIKVQLRYGQISPSMRMPMQYAYSGMAVGGLFMATHFVLHIYNFFAEKKNNTEGVEKA</sequence>
<dbReference type="EMBL" id="VSSQ01000732">
    <property type="protein sequence ID" value="MPM00472.1"/>
    <property type="molecule type" value="Genomic_DNA"/>
</dbReference>
<keyword evidence="5 8" id="KW-0812">Transmembrane</keyword>
<comment type="subcellular location">
    <subcellularLocation>
        <location evidence="1">Cell inner membrane</location>
        <topology evidence="1">Multi-pass membrane protein</topology>
    </subcellularLocation>
</comment>
<dbReference type="GO" id="GO:0015740">
    <property type="term" value="P:C4-dicarboxylate transport"/>
    <property type="evidence" value="ECO:0007669"/>
    <property type="project" value="TreeGrafter"/>
</dbReference>
<dbReference type="Pfam" id="PF04290">
    <property type="entry name" value="DctQ"/>
    <property type="match status" value="1"/>
</dbReference>
<dbReference type="PANTHER" id="PTHR35011:SF2">
    <property type="entry name" value="2,3-DIKETO-L-GULONATE TRAP TRANSPORTER SMALL PERMEASE PROTEIN YIAM"/>
    <property type="match status" value="1"/>
</dbReference>
<comment type="caution">
    <text evidence="10">The sequence shown here is derived from an EMBL/GenBank/DDBJ whole genome shotgun (WGS) entry which is preliminary data.</text>
</comment>
<evidence type="ECO:0000256" key="5">
    <source>
        <dbReference type="ARBA" id="ARBA00022692"/>
    </source>
</evidence>
<evidence type="ECO:0000256" key="3">
    <source>
        <dbReference type="ARBA" id="ARBA00022475"/>
    </source>
</evidence>
<keyword evidence="4" id="KW-0997">Cell inner membrane</keyword>
<name>A0A644W9Q1_9ZZZZ</name>
<proteinExistence type="predicted"/>
<evidence type="ECO:0000313" key="10">
    <source>
        <dbReference type="EMBL" id="MPM00472.1"/>
    </source>
</evidence>
<evidence type="ECO:0000256" key="8">
    <source>
        <dbReference type="SAM" id="Phobius"/>
    </source>
</evidence>
<dbReference type="GO" id="GO:0005886">
    <property type="term" value="C:plasma membrane"/>
    <property type="evidence" value="ECO:0007669"/>
    <property type="project" value="UniProtKB-SubCell"/>
</dbReference>
<reference evidence="10" key="1">
    <citation type="submission" date="2019-08" db="EMBL/GenBank/DDBJ databases">
        <authorList>
            <person name="Kucharzyk K."/>
            <person name="Murdoch R.W."/>
            <person name="Higgins S."/>
            <person name="Loffler F."/>
        </authorList>
    </citation>
    <scope>NUCLEOTIDE SEQUENCE</scope>
</reference>
<organism evidence="10">
    <name type="scientific">bioreactor metagenome</name>
    <dbReference type="NCBI Taxonomy" id="1076179"/>
    <lineage>
        <taxon>unclassified sequences</taxon>
        <taxon>metagenomes</taxon>
        <taxon>ecological metagenomes</taxon>
    </lineage>
</organism>
<dbReference type="AlphaFoldDB" id="A0A644W9Q1"/>
<keyword evidence="6 8" id="KW-1133">Transmembrane helix</keyword>
<evidence type="ECO:0000256" key="1">
    <source>
        <dbReference type="ARBA" id="ARBA00004429"/>
    </source>
</evidence>
<gene>
    <name evidence="10" type="ORF">SDC9_46698</name>
</gene>
<dbReference type="InterPro" id="IPR007387">
    <property type="entry name" value="TRAP_DctQ"/>
</dbReference>
<keyword evidence="2" id="KW-0813">Transport</keyword>
<evidence type="ECO:0000256" key="2">
    <source>
        <dbReference type="ARBA" id="ARBA00022448"/>
    </source>
</evidence>
<feature type="transmembrane region" description="Helical" evidence="8">
    <location>
        <begin position="48"/>
        <end position="66"/>
    </location>
</feature>
<dbReference type="InterPro" id="IPR055348">
    <property type="entry name" value="DctQ"/>
</dbReference>
<dbReference type="GO" id="GO:0022857">
    <property type="term" value="F:transmembrane transporter activity"/>
    <property type="evidence" value="ECO:0007669"/>
    <property type="project" value="TreeGrafter"/>
</dbReference>
<evidence type="ECO:0000256" key="6">
    <source>
        <dbReference type="ARBA" id="ARBA00022989"/>
    </source>
</evidence>
<evidence type="ECO:0000256" key="4">
    <source>
        <dbReference type="ARBA" id="ARBA00022519"/>
    </source>
</evidence>
<feature type="transmembrane region" description="Helical" evidence="8">
    <location>
        <begin position="87"/>
        <end position="111"/>
    </location>
</feature>
<feature type="transmembrane region" description="Helical" evidence="8">
    <location>
        <begin position="131"/>
        <end position="151"/>
    </location>
</feature>
<evidence type="ECO:0000259" key="9">
    <source>
        <dbReference type="Pfam" id="PF04290"/>
    </source>
</evidence>
<dbReference type="PANTHER" id="PTHR35011">
    <property type="entry name" value="2,3-DIKETO-L-GULONATE TRAP TRANSPORTER SMALL PERMEASE PROTEIN YIAM"/>
    <property type="match status" value="1"/>
</dbReference>
<accession>A0A644W9Q1</accession>
<feature type="transmembrane region" description="Helical" evidence="8">
    <location>
        <begin position="16"/>
        <end position="36"/>
    </location>
</feature>
<feature type="domain" description="Tripartite ATP-independent periplasmic transporters DctQ component" evidence="9">
    <location>
        <begin position="24"/>
        <end position="154"/>
    </location>
</feature>
<keyword evidence="3" id="KW-1003">Cell membrane</keyword>